<keyword evidence="3" id="KW-0378">Hydrolase</keyword>
<reference evidence="2" key="1">
    <citation type="submission" date="2022-11" db="EMBL/GenBank/DDBJ databases">
        <title>Draft genome sequence of Sellimonas catena strain 12EGH17.</title>
        <authorList>
            <person name="Atsushi H."/>
            <person name="Moriya O."/>
            <person name="Mitsuo S."/>
        </authorList>
    </citation>
    <scope>NUCLEOTIDE SEQUENCE</scope>
    <source>
        <strain evidence="2">12EGH17</strain>
    </source>
</reference>
<dbReference type="PANTHER" id="PTHR34180">
    <property type="entry name" value="PEPTIDASE C45"/>
    <property type="match status" value="1"/>
</dbReference>
<feature type="domain" description="Peptidase C45 hydrolase" evidence="1">
    <location>
        <begin position="103"/>
        <end position="323"/>
    </location>
</feature>
<gene>
    <name evidence="2" type="ORF">Selli1_20860</name>
    <name evidence="3" type="ORF">Selli2_19500</name>
</gene>
<reference evidence="3" key="3">
    <citation type="submission" date="2022-11" db="EMBL/GenBank/DDBJ databases">
        <title>Draft genome sequence of Sellimonas catena strain 18CBH55.</title>
        <authorList>
            <person name="Atsushi H."/>
            <person name="Moriya O."/>
            <person name="Mitsuo S."/>
        </authorList>
    </citation>
    <scope>NUCLEOTIDE SEQUENCE</scope>
    <source>
        <strain evidence="3">18CBH55</strain>
    </source>
</reference>
<dbReference type="EMBL" id="BSBO01000021">
    <property type="protein sequence ID" value="GLG04912.1"/>
    <property type="molecule type" value="Genomic_DNA"/>
</dbReference>
<dbReference type="Proteomes" id="UP001145094">
    <property type="component" value="Unassembled WGS sequence"/>
</dbReference>
<protein>
    <submittedName>
        <fullName evidence="3">Choloylglycine hydrolase</fullName>
    </submittedName>
</protein>
<dbReference type="AlphaFoldDB" id="A0A9W6CIF9"/>
<dbReference type="InterPro" id="IPR005079">
    <property type="entry name" value="Peptidase_C45_hydrolase"/>
</dbReference>
<dbReference type="NCBIfam" id="NF040521">
    <property type="entry name" value="C45_proenzyme"/>
    <property type="match status" value="1"/>
</dbReference>
<dbReference type="InterPro" id="IPR047794">
    <property type="entry name" value="C45_proenzyme-like"/>
</dbReference>
<evidence type="ECO:0000313" key="3">
    <source>
        <dbReference type="EMBL" id="GLG90523.1"/>
    </source>
</evidence>
<dbReference type="Pfam" id="PF03417">
    <property type="entry name" value="AAT"/>
    <property type="match status" value="1"/>
</dbReference>
<dbReference type="SUPFAM" id="SSF56235">
    <property type="entry name" value="N-terminal nucleophile aminohydrolases (Ntn hydrolases)"/>
    <property type="match status" value="1"/>
</dbReference>
<reference evidence="3 5" key="5">
    <citation type="journal article" date="2023" name="Int. J. Syst. Evol. Microbiol.">
        <title>Sellimonas catena sp. nov., isolated from human faeces.</title>
        <authorList>
            <person name="Hisatomi A."/>
            <person name="Ohkuma M."/>
            <person name="Sakamoto M."/>
        </authorList>
    </citation>
    <scope>NUCLEOTIDE SEQUENCE</scope>
    <source>
        <strain evidence="2 5">12EGH17</strain>
        <strain evidence="3">18CBH55</strain>
    </source>
</reference>
<reference evidence="2" key="2">
    <citation type="submission" date="2022-11" db="EMBL/GenBank/DDBJ databases">
        <title>Draft genome sequence of Sellimonas catena strain 12EGH17.</title>
        <authorList>
            <person name="Hisatomi A."/>
            <person name="Ohkuma M."/>
            <person name="Sakamoto M."/>
        </authorList>
    </citation>
    <scope>NUCLEOTIDE SEQUENCE</scope>
    <source>
        <strain evidence="2">12EGH17</strain>
    </source>
</reference>
<dbReference type="InterPro" id="IPR047801">
    <property type="entry name" value="Peptidase_C45"/>
</dbReference>
<organism evidence="3 4">
    <name type="scientific">Sellimonas catena</name>
    <dbReference type="NCBI Taxonomy" id="2994035"/>
    <lineage>
        <taxon>Bacteria</taxon>
        <taxon>Bacillati</taxon>
        <taxon>Bacillota</taxon>
        <taxon>Clostridia</taxon>
        <taxon>Lachnospirales</taxon>
        <taxon>Lachnospiraceae</taxon>
        <taxon>Sellimonas</taxon>
    </lineage>
</organism>
<dbReference type="Gene3D" id="3.60.60.10">
    <property type="entry name" value="Penicillin V Acylase, Chain A"/>
    <property type="match status" value="1"/>
</dbReference>
<dbReference type="PANTHER" id="PTHR34180:SF1">
    <property type="entry name" value="BETA-ALANYL-DOPAMINE_CARCININE HYDROLASE"/>
    <property type="match status" value="1"/>
</dbReference>
<keyword evidence="5" id="KW-1185">Reference proteome</keyword>
<dbReference type="GO" id="GO:0016787">
    <property type="term" value="F:hydrolase activity"/>
    <property type="evidence" value="ECO:0007669"/>
    <property type="project" value="UniProtKB-KW"/>
</dbReference>
<dbReference type="EMBL" id="BSCH01000011">
    <property type="protein sequence ID" value="GLG90523.1"/>
    <property type="molecule type" value="Genomic_DNA"/>
</dbReference>
<dbReference type="RefSeq" id="WP_281845355.1">
    <property type="nucleotide sequence ID" value="NZ_BSBO01000021.1"/>
</dbReference>
<dbReference type="InterPro" id="IPR029055">
    <property type="entry name" value="Ntn_hydrolases_N"/>
</dbReference>
<accession>A0A9W6CIF9</accession>
<sequence length="335" mass="38223">MYHTHFRGTHYEAGFRWGSLLLKHQNIILENIPFEITQERIDYASSCLPIYEKFYHEIIEEIQGLADGQHCDVRILQAVLFSMYSMPPACNCSCFAFTTGQEILLGRNSDFLTEIEKLNMNVIYRLTDGAYSFTGNTTAFVEVEDGVNEYGLAAGLTSVYPIQRKPGFNAGLLLRYLLEKCKNVLEAISCLHQLPIASAQTLTLADISGEIALVECTPDCVEVTTSLSNTHSFVCDTNAFHLTKMMQYNSVGIDDWFAETRFQTMISAFQNTKKIDLVFVKKLLSGDYGFLCQYDRSTGKDTVWSVIYDLKQHKIYRSEGNPRRFNFKEDTRFCF</sequence>
<name>A0A9W6CIF9_9FIRM</name>
<evidence type="ECO:0000313" key="4">
    <source>
        <dbReference type="Proteomes" id="UP001145094"/>
    </source>
</evidence>
<comment type="caution">
    <text evidence="3">The sequence shown here is derived from an EMBL/GenBank/DDBJ whole genome shotgun (WGS) entry which is preliminary data.</text>
</comment>
<dbReference type="Proteomes" id="UP001145145">
    <property type="component" value="Unassembled WGS sequence"/>
</dbReference>
<evidence type="ECO:0000313" key="5">
    <source>
        <dbReference type="Proteomes" id="UP001145145"/>
    </source>
</evidence>
<evidence type="ECO:0000259" key="1">
    <source>
        <dbReference type="Pfam" id="PF03417"/>
    </source>
</evidence>
<proteinExistence type="predicted"/>
<reference evidence="3" key="4">
    <citation type="submission" date="2022-11" db="EMBL/GenBank/DDBJ databases">
        <title>Draft genome sequence of Sellimonas catena strain 18CBH55.</title>
        <authorList>
            <person name="Hisatomi A."/>
            <person name="Ohkuma M."/>
            <person name="Sakamoto M."/>
        </authorList>
    </citation>
    <scope>NUCLEOTIDE SEQUENCE</scope>
    <source>
        <strain evidence="3">18CBH55</strain>
    </source>
</reference>
<evidence type="ECO:0000313" key="2">
    <source>
        <dbReference type="EMBL" id="GLG04912.1"/>
    </source>
</evidence>